<evidence type="ECO:0000256" key="3">
    <source>
        <dbReference type="ARBA" id="ARBA00011569"/>
    </source>
</evidence>
<protein>
    <recommendedName>
        <fullName evidence="4">Nucleolar protein 12</fullName>
    </recommendedName>
</protein>
<evidence type="ECO:0000256" key="4">
    <source>
        <dbReference type="ARBA" id="ARBA00015520"/>
    </source>
</evidence>
<accession>A0A452QHQ3</accession>
<comment type="function">
    <text evidence="8">Multifunctional RNA binding protein that plays a role in RNA metabolism and DNA maintenance. Participates in the resolution of DNA stress and the maintenance of genome integrity by localizing to sites of DNA insults. Also plays a role in proper nucleolar organization by limiting nucleolar size and regulating nucleolar number. Mechanistically, regulates the nucleolar levels of fibrillarin and nucleolin, two key players in pre-rRNA processing and ribosome assembly.</text>
</comment>
<comment type="subcellular location">
    <subcellularLocation>
        <location evidence="1">Nucleus</location>
        <location evidence="1">Nucleolus</location>
    </subcellularLocation>
</comment>
<organism evidence="10 11">
    <name type="scientific">Ursus americanus</name>
    <name type="common">American black bear</name>
    <name type="synonym">Euarctos americanus</name>
    <dbReference type="NCBI Taxonomy" id="9643"/>
    <lineage>
        <taxon>Eukaryota</taxon>
        <taxon>Metazoa</taxon>
        <taxon>Chordata</taxon>
        <taxon>Craniata</taxon>
        <taxon>Vertebrata</taxon>
        <taxon>Euteleostomi</taxon>
        <taxon>Mammalia</taxon>
        <taxon>Eutheria</taxon>
        <taxon>Laurasiatheria</taxon>
        <taxon>Carnivora</taxon>
        <taxon>Caniformia</taxon>
        <taxon>Ursidae</taxon>
        <taxon>Ursus</taxon>
    </lineage>
</organism>
<feature type="compositionally biased region" description="Polar residues" evidence="9">
    <location>
        <begin position="178"/>
        <end position="188"/>
    </location>
</feature>
<evidence type="ECO:0000313" key="11">
    <source>
        <dbReference type="Proteomes" id="UP000291022"/>
    </source>
</evidence>
<evidence type="ECO:0000256" key="1">
    <source>
        <dbReference type="ARBA" id="ARBA00004604"/>
    </source>
</evidence>
<keyword evidence="5" id="KW-0699">rRNA-binding</keyword>
<dbReference type="PANTHER" id="PTHR14577:SF0">
    <property type="entry name" value="NUCLEOLAR PROTEIN 12"/>
    <property type="match status" value="1"/>
</dbReference>
<proteinExistence type="inferred from homology"/>
<dbReference type="STRING" id="9643.ENSUAMP00000004550"/>
<sequence length="208" mass="23113">MGRIKGQQDGDDRGPLLILSFREKQREYPTGARKRKLEPRRRPLSFMPQQFKERKLWEERPRESLKMLAEREEALEESDELQWLVAPKTELVQCDHPNHTATVSATSDRYLSGTRLSKGPGWVGGGSIIHGEASQSHTREAQSPPATPVGLLSPTIATCTIIRRTPPRKAKPGRASREPQTGPCSQPRLQGPVLSQCVAVPVTQPTLG</sequence>
<feature type="region of interest" description="Disordered" evidence="9">
    <location>
        <begin position="133"/>
        <end position="190"/>
    </location>
</feature>
<feature type="region of interest" description="Disordered" evidence="9">
    <location>
        <begin position="1"/>
        <end position="21"/>
    </location>
</feature>
<keyword evidence="6" id="KW-0175">Coiled coil</keyword>
<reference evidence="10" key="2">
    <citation type="submission" date="2025-08" db="UniProtKB">
        <authorList>
            <consortium name="Ensembl"/>
        </authorList>
    </citation>
    <scope>IDENTIFICATION</scope>
</reference>
<evidence type="ECO:0000256" key="5">
    <source>
        <dbReference type="ARBA" id="ARBA00022730"/>
    </source>
</evidence>
<dbReference type="Proteomes" id="UP000291022">
    <property type="component" value="Unassembled WGS sequence"/>
</dbReference>
<dbReference type="GO" id="GO:0019843">
    <property type="term" value="F:rRNA binding"/>
    <property type="evidence" value="ECO:0007669"/>
    <property type="project" value="UniProtKB-KW"/>
</dbReference>
<feature type="compositionally biased region" description="Basic and acidic residues" evidence="9">
    <location>
        <begin position="1"/>
        <end position="14"/>
    </location>
</feature>
<keyword evidence="7" id="KW-0539">Nucleus</keyword>
<dbReference type="GeneTree" id="ENSGT01030000235832"/>
<reference evidence="10" key="3">
    <citation type="submission" date="2025-09" db="UniProtKB">
        <authorList>
            <consortium name="Ensembl"/>
        </authorList>
    </citation>
    <scope>IDENTIFICATION</scope>
</reference>
<dbReference type="GO" id="GO:0005730">
    <property type="term" value="C:nucleolus"/>
    <property type="evidence" value="ECO:0007669"/>
    <property type="project" value="UniProtKB-SubCell"/>
</dbReference>
<evidence type="ECO:0000313" key="10">
    <source>
        <dbReference type="Ensembl" id="ENSUAMP00000004550.1"/>
    </source>
</evidence>
<dbReference type="AlphaFoldDB" id="A0A452QHQ3"/>
<evidence type="ECO:0000256" key="7">
    <source>
        <dbReference type="ARBA" id="ARBA00023242"/>
    </source>
</evidence>
<evidence type="ECO:0000256" key="9">
    <source>
        <dbReference type="SAM" id="MobiDB-lite"/>
    </source>
</evidence>
<dbReference type="Ensembl" id="ENSUAMT00000005185.1">
    <property type="protein sequence ID" value="ENSUAMP00000004550.1"/>
    <property type="gene ID" value="ENSUAMG00000004173.1"/>
</dbReference>
<comment type="subunit">
    <text evidence="3">Interacts with KIAA1191.</text>
</comment>
<feature type="compositionally biased region" description="Basic residues" evidence="9">
    <location>
        <begin position="165"/>
        <end position="174"/>
    </location>
</feature>
<reference evidence="11" key="1">
    <citation type="submission" date="2016-06" db="EMBL/GenBank/DDBJ databases">
        <title>De novo assembly and RNA-Seq shows season-dependent expression and editing in black bear kidneys.</title>
        <authorList>
            <person name="Korstanje R."/>
            <person name="Srivastava A."/>
            <person name="Sarsani V.K."/>
            <person name="Sheehan S.M."/>
            <person name="Seger R.L."/>
            <person name="Barter M.E."/>
            <person name="Lindqvist C."/>
            <person name="Brody L.C."/>
            <person name="Mullikin J.C."/>
        </authorList>
    </citation>
    <scope>NUCLEOTIDE SEQUENCE [LARGE SCALE GENOMIC DNA]</scope>
</reference>
<feature type="compositionally biased region" description="Basic residues" evidence="9">
    <location>
        <begin position="32"/>
        <end position="43"/>
    </location>
</feature>
<dbReference type="PANTHER" id="PTHR14577">
    <property type="entry name" value="NUCLEOLAR PROTEIN 12"/>
    <property type="match status" value="1"/>
</dbReference>
<comment type="similarity">
    <text evidence="2">Belongs to the RRP17 family.</text>
</comment>
<feature type="region of interest" description="Disordered" evidence="9">
    <location>
        <begin position="26"/>
        <end position="45"/>
    </location>
</feature>
<name>A0A452QHQ3_URSAM</name>
<evidence type="ECO:0000256" key="6">
    <source>
        <dbReference type="ARBA" id="ARBA00023054"/>
    </source>
</evidence>
<keyword evidence="11" id="KW-1185">Reference proteome</keyword>
<dbReference type="InterPro" id="IPR019186">
    <property type="entry name" value="Nucleolar_protein_12"/>
</dbReference>
<evidence type="ECO:0000256" key="8">
    <source>
        <dbReference type="ARBA" id="ARBA00057078"/>
    </source>
</evidence>
<keyword evidence="5" id="KW-0694">RNA-binding</keyword>
<evidence type="ECO:0000256" key="2">
    <source>
        <dbReference type="ARBA" id="ARBA00007175"/>
    </source>
</evidence>